<accession>A0AA86RYM3</accession>
<reference evidence="3" key="1">
    <citation type="submission" date="2023-10" db="EMBL/GenBank/DDBJ databases">
        <authorList>
            <person name="Domelevo Entfellner J.-B."/>
        </authorList>
    </citation>
    <scope>NUCLEOTIDE SEQUENCE</scope>
</reference>
<evidence type="ECO:0000313" key="3">
    <source>
        <dbReference type="EMBL" id="CAJ1786271.1"/>
    </source>
</evidence>
<evidence type="ECO:0000313" key="4">
    <source>
        <dbReference type="Proteomes" id="UP001189624"/>
    </source>
</evidence>
<feature type="region of interest" description="Disordered" evidence="1">
    <location>
        <begin position="48"/>
        <end position="81"/>
    </location>
</feature>
<gene>
    <name evidence="3" type="ORF">AYBTSS11_LOCUS233</name>
</gene>
<evidence type="ECO:0000256" key="1">
    <source>
        <dbReference type="SAM" id="MobiDB-lite"/>
    </source>
</evidence>
<feature type="domain" description="Sieve element occlusion N-terminal" evidence="2">
    <location>
        <begin position="4"/>
        <end position="81"/>
    </location>
</feature>
<dbReference type="Proteomes" id="UP001189624">
    <property type="component" value="Chromosome 1"/>
</dbReference>
<dbReference type="EMBL" id="OY731398">
    <property type="protein sequence ID" value="CAJ1786271.1"/>
    <property type="molecule type" value="Genomic_DNA"/>
</dbReference>
<dbReference type="AlphaFoldDB" id="A0AA86RYM3"/>
<dbReference type="InterPro" id="IPR027942">
    <property type="entry name" value="SEO_N"/>
</dbReference>
<dbReference type="Pfam" id="PF14576">
    <property type="entry name" value="SEO_N"/>
    <property type="match status" value="1"/>
</dbReference>
<dbReference type="Gramene" id="rna-AYBTSS11_LOCUS233">
    <property type="protein sequence ID" value="CAJ1786271.1"/>
    <property type="gene ID" value="gene-AYBTSS11_LOCUS233"/>
</dbReference>
<protein>
    <recommendedName>
        <fullName evidence="2">Sieve element occlusion N-terminal domain-containing protein</fullName>
    </recommendedName>
</protein>
<organism evidence="3 4">
    <name type="scientific">Sphenostylis stenocarpa</name>
    <dbReference type="NCBI Taxonomy" id="92480"/>
    <lineage>
        <taxon>Eukaryota</taxon>
        <taxon>Viridiplantae</taxon>
        <taxon>Streptophyta</taxon>
        <taxon>Embryophyta</taxon>
        <taxon>Tracheophyta</taxon>
        <taxon>Spermatophyta</taxon>
        <taxon>Magnoliopsida</taxon>
        <taxon>eudicotyledons</taxon>
        <taxon>Gunneridae</taxon>
        <taxon>Pentapetalae</taxon>
        <taxon>rosids</taxon>
        <taxon>fabids</taxon>
        <taxon>Fabales</taxon>
        <taxon>Fabaceae</taxon>
        <taxon>Papilionoideae</taxon>
        <taxon>50 kb inversion clade</taxon>
        <taxon>NPAAA clade</taxon>
        <taxon>indigoferoid/millettioid clade</taxon>
        <taxon>Phaseoleae</taxon>
        <taxon>Sphenostylis</taxon>
    </lineage>
</organism>
<evidence type="ECO:0000259" key="2">
    <source>
        <dbReference type="Pfam" id="PF14576"/>
    </source>
</evidence>
<proteinExistence type="predicted"/>
<sequence length="81" mass="8935">MSDDDSILLKALGDKHKPDQGIEYDVKPIFGIVEDTLTRSAFRFEDATKSSLAPAEDRSHHPGYTSMPEALSAKIQQISSE</sequence>
<name>A0AA86RYM3_9FABA</name>
<keyword evidence="4" id="KW-1185">Reference proteome</keyword>